<name>A0ABR0BQT1_PURLI</name>
<keyword evidence="2" id="KW-1185">Reference proteome</keyword>
<evidence type="ECO:0000313" key="1">
    <source>
        <dbReference type="EMBL" id="KAK4086380.1"/>
    </source>
</evidence>
<evidence type="ECO:0000313" key="2">
    <source>
        <dbReference type="Proteomes" id="UP001287286"/>
    </source>
</evidence>
<accession>A0ABR0BQT1</accession>
<dbReference type="EMBL" id="JAWRVI010000041">
    <property type="protein sequence ID" value="KAK4086380.1"/>
    <property type="molecule type" value="Genomic_DNA"/>
</dbReference>
<proteinExistence type="predicted"/>
<organism evidence="1 2">
    <name type="scientific">Purpureocillium lilacinum</name>
    <name type="common">Paecilomyces lilacinus</name>
    <dbReference type="NCBI Taxonomy" id="33203"/>
    <lineage>
        <taxon>Eukaryota</taxon>
        <taxon>Fungi</taxon>
        <taxon>Dikarya</taxon>
        <taxon>Ascomycota</taxon>
        <taxon>Pezizomycotina</taxon>
        <taxon>Sordariomycetes</taxon>
        <taxon>Hypocreomycetidae</taxon>
        <taxon>Hypocreales</taxon>
        <taxon>Ophiocordycipitaceae</taxon>
        <taxon>Purpureocillium</taxon>
    </lineage>
</organism>
<dbReference type="Proteomes" id="UP001287286">
    <property type="component" value="Unassembled WGS sequence"/>
</dbReference>
<comment type="caution">
    <text evidence="1">The sequence shown here is derived from an EMBL/GenBank/DDBJ whole genome shotgun (WGS) entry which is preliminary data.</text>
</comment>
<reference evidence="1 2" key="1">
    <citation type="journal article" date="2024" name="Microbiol. Resour. Announc.">
        <title>Genome annotations for the ascomycete fungi Trichoderma harzianum, Trichoderma aggressivum, and Purpureocillium lilacinum.</title>
        <authorList>
            <person name="Beijen E.P.W."/>
            <person name="Ohm R.A."/>
        </authorList>
    </citation>
    <scope>NUCLEOTIDE SEQUENCE [LARGE SCALE GENOMIC DNA]</scope>
    <source>
        <strain evidence="1 2">CBS 150709</strain>
    </source>
</reference>
<gene>
    <name evidence="1" type="ORF">Purlil1_9226</name>
</gene>
<sequence>MYVSRADGAAAVVGRHRGVTLEGWMLGNLGFGGGPAGVPSVPFGPSHSGGGCPESCPALCLVSAAPPLAVRGFPHPLRTGPGHGRHHRIDHVRPADSVVQQDVIAGLSTQGFHYKIPIRGRQADASVPMHGPALGSRPSIINSKAPRRAGLPLAAAIISVIIAGHVDTRRSILLLLTSRAPEAGQAGMFRDAALSYSSAPAPPSRRR</sequence>
<protein>
    <submittedName>
        <fullName evidence="1">Uncharacterized protein</fullName>
    </submittedName>
</protein>